<evidence type="ECO:0000313" key="3">
    <source>
        <dbReference type="Proteomes" id="UP000760407"/>
    </source>
</evidence>
<keyword evidence="3" id="KW-1185">Reference proteome</keyword>
<dbReference type="EMBL" id="JACTSG010000012">
    <property type="protein sequence ID" value="MBK2303291.1"/>
    <property type="molecule type" value="Genomic_DNA"/>
</dbReference>
<sequence length="54" mass="6776">MKKRKYKKLKQEYKILAESYLDLYQEFKLLKEKYQSQQNTINKLAQEKKYIKSR</sequence>
<accession>A0ABS1GEN5</accession>
<organism evidence="2 3">
    <name type="scientific">Francisella philomiragia</name>
    <dbReference type="NCBI Taxonomy" id="28110"/>
    <lineage>
        <taxon>Bacteria</taxon>
        <taxon>Pseudomonadati</taxon>
        <taxon>Pseudomonadota</taxon>
        <taxon>Gammaproteobacteria</taxon>
        <taxon>Thiotrichales</taxon>
        <taxon>Francisellaceae</taxon>
        <taxon>Francisella</taxon>
    </lineage>
</organism>
<evidence type="ECO:0000313" key="2">
    <source>
        <dbReference type="EMBL" id="MBK2303291.1"/>
    </source>
</evidence>
<dbReference type="Proteomes" id="UP000760407">
    <property type="component" value="Unassembled WGS sequence"/>
</dbReference>
<proteinExistence type="predicted"/>
<protein>
    <submittedName>
        <fullName evidence="2">Uncharacterized protein</fullName>
    </submittedName>
</protein>
<feature type="coiled-coil region" evidence="1">
    <location>
        <begin position="6"/>
        <end position="47"/>
    </location>
</feature>
<evidence type="ECO:0000256" key="1">
    <source>
        <dbReference type="SAM" id="Coils"/>
    </source>
</evidence>
<reference evidence="2 3" key="1">
    <citation type="submission" date="2020-08" db="EMBL/GenBank/DDBJ databases">
        <title>Comparative genomics of Francisella species.</title>
        <authorList>
            <person name="Sahl J."/>
            <person name="Sjodin A."/>
            <person name="Wagner D."/>
            <person name="Forsman M."/>
        </authorList>
    </citation>
    <scope>NUCLEOTIDE SEQUENCE [LARGE SCALE GENOMIC DNA]</scope>
    <source>
        <strain evidence="2 3">F1093</strain>
    </source>
</reference>
<name>A0ABS1GEN5_9GAMM</name>
<keyword evidence="1" id="KW-0175">Coiled coil</keyword>
<comment type="caution">
    <text evidence="2">The sequence shown here is derived from an EMBL/GenBank/DDBJ whole genome shotgun (WGS) entry which is preliminary data.</text>
</comment>
<dbReference type="RefSeq" id="WP_200167717.1">
    <property type="nucleotide sequence ID" value="NZ_JACTSG010000012.1"/>
</dbReference>
<gene>
    <name evidence="2" type="ORF">IBE52_10250</name>
</gene>